<protein>
    <recommendedName>
        <fullName evidence="13">Threonine--tRNA ligase</fullName>
        <ecNumber evidence="13">6.1.1.3</ecNumber>
    </recommendedName>
    <alternativeName>
        <fullName evidence="13">Threonyl-tRNA synthetase</fullName>
        <shortName evidence="13">ThrRS</shortName>
    </alternativeName>
</protein>
<evidence type="ECO:0000256" key="1">
    <source>
        <dbReference type="ARBA" id="ARBA00008226"/>
    </source>
</evidence>
<dbReference type="SUPFAM" id="SSF55186">
    <property type="entry name" value="ThrRS/AlaRS common domain"/>
    <property type="match status" value="1"/>
</dbReference>
<evidence type="ECO:0000256" key="7">
    <source>
        <dbReference type="ARBA" id="ARBA00022833"/>
    </source>
</evidence>
<comment type="cofactor">
    <cofactor evidence="13">
        <name>Zn(2+)</name>
        <dbReference type="ChEBI" id="CHEBI:29105"/>
    </cofactor>
    <text evidence="13">Binds 1 zinc ion per subunit.</text>
</comment>
<dbReference type="InterPro" id="IPR004154">
    <property type="entry name" value="Anticodon-bd"/>
</dbReference>
<dbReference type="SMART" id="SM00863">
    <property type="entry name" value="tRNA_SAD"/>
    <property type="match status" value="1"/>
</dbReference>
<keyword evidence="6 13" id="KW-0547">Nucleotide-binding</keyword>
<organism evidence="16 17">
    <name type="scientific">Weissella viridescens</name>
    <name type="common">Lactobacillus viridescens</name>
    <dbReference type="NCBI Taxonomy" id="1629"/>
    <lineage>
        <taxon>Bacteria</taxon>
        <taxon>Bacillati</taxon>
        <taxon>Bacillota</taxon>
        <taxon>Bacilli</taxon>
        <taxon>Lactobacillales</taxon>
        <taxon>Lactobacillaceae</taxon>
        <taxon>Weissella</taxon>
    </lineage>
</organism>
<keyword evidence="10 13" id="KW-0648">Protein biosynthesis</keyword>
<evidence type="ECO:0000256" key="11">
    <source>
        <dbReference type="ARBA" id="ARBA00023146"/>
    </source>
</evidence>
<dbReference type="Gene3D" id="3.30.980.10">
    <property type="entry name" value="Threonyl-trna Synthetase, Chain A, domain 2"/>
    <property type="match status" value="1"/>
</dbReference>
<dbReference type="Gene3D" id="3.30.54.20">
    <property type="match status" value="1"/>
</dbReference>
<dbReference type="GO" id="GO:0005737">
    <property type="term" value="C:cytoplasm"/>
    <property type="evidence" value="ECO:0007669"/>
    <property type="project" value="UniProtKB-SubCell"/>
</dbReference>
<evidence type="ECO:0000256" key="2">
    <source>
        <dbReference type="ARBA" id="ARBA00022490"/>
    </source>
</evidence>
<keyword evidence="5 13" id="KW-0479">Metal-binding</keyword>
<proteinExistence type="inferred from homology"/>
<dbReference type="PANTHER" id="PTHR11451:SF56">
    <property type="entry name" value="THREONINE--TRNA LIGASE 1"/>
    <property type="match status" value="1"/>
</dbReference>
<dbReference type="SUPFAM" id="SSF81271">
    <property type="entry name" value="TGS-like"/>
    <property type="match status" value="1"/>
</dbReference>
<feature type="binding site" evidence="13">
    <location>
        <position position="337"/>
    </location>
    <ligand>
        <name>Zn(2+)</name>
        <dbReference type="ChEBI" id="CHEBI:29105"/>
        <note>catalytic</note>
    </ligand>
</feature>
<evidence type="ECO:0000256" key="9">
    <source>
        <dbReference type="ARBA" id="ARBA00022884"/>
    </source>
</evidence>
<comment type="caution">
    <text evidence="13">Lacks conserved residue(s) required for the propagation of feature annotation.</text>
</comment>
<evidence type="ECO:0000256" key="12">
    <source>
        <dbReference type="ARBA" id="ARBA00049515"/>
    </source>
</evidence>
<keyword evidence="4 13" id="KW-0436">Ligase</keyword>
<evidence type="ECO:0000259" key="15">
    <source>
        <dbReference type="PROSITE" id="PS51880"/>
    </source>
</evidence>
<sequence length="657" mass="75080">MAEVNLTFPDGAVKTYAAGTTPLEIANGIAKSLAKKAVTAKLNGNYVGMNDEVLEDGDFELVTKDQPEALQILRHSTSHLLAQALKRLYPNMHFGVGPAIENGFYYDTDKPDGQITVDQFPEIEKVMHQIVKENLPIVSREITRDEALDMFKDDPYKIELINDLPADEKISIAVQGEHIELDKGGLVPSTGWIKFFKLTSVAGAYWRGKSSNPMLQRIYGTAFWNQADLDAELKRREEAKERDHRRIGADQDLFFTSAEVGAGLPVWMPNGAAIRRTLERYIVDREVQDGYKHVYTPVISNLNLYKQSGHWDHYREDMFPPMDMGDGEFLELRPMNCPSHIMVYKHKPRSYRDLPFRVAELGMMHRYEKSGALTGLSRVREMTLNDGHTFVMPDQIEDEFKKILKLMVDVYKDFDITDYRFRLSYRDPANTEKYFDDDDMWEKAQKMLKGAMDDMGLDYFEAEGEAAFYGPKLDVQIKTALGGEETLSTIQLDFLLPEQFDLAYVGADGEQHRPVMIHRGIISTMERFTAHLTEMYKGAFPTWLAPQQVRIIPVNREAHGAYAEEIKDTLVTQGIRAEYDDRNEKMGYLIRDAQTSKVPYTLVVGDEEVNNHSVTVRHFGSTDTEIESFDEFQKRLLADIANHSRGYLEVEAARDEK</sequence>
<dbReference type="Proteomes" id="UP000051992">
    <property type="component" value="Unassembled WGS sequence"/>
</dbReference>
<dbReference type="InterPro" id="IPR012675">
    <property type="entry name" value="Beta-grasp_dom_sf"/>
</dbReference>
<dbReference type="InterPro" id="IPR004095">
    <property type="entry name" value="TGS"/>
</dbReference>
<keyword evidence="3 13" id="KW-0820">tRNA-binding</keyword>
<dbReference type="InterPro" id="IPR002314">
    <property type="entry name" value="aa-tRNA-synt_IIb"/>
</dbReference>
<dbReference type="CDD" id="cd01667">
    <property type="entry name" value="TGS_ThrRS"/>
    <property type="match status" value="1"/>
</dbReference>
<dbReference type="CDD" id="cd00771">
    <property type="entry name" value="ThrRS_core"/>
    <property type="match status" value="1"/>
</dbReference>
<dbReference type="Pfam" id="PF02824">
    <property type="entry name" value="TGS"/>
    <property type="match status" value="1"/>
</dbReference>
<keyword evidence="7 13" id="KW-0862">Zinc</keyword>
<dbReference type="GO" id="GO:0006435">
    <property type="term" value="P:threonyl-tRNA aminoacylation"/>
    <property type="evidence" value="ECO:0007669"/>
    <property type="project" value="UniProtKB-UniRule"/>
</dbReference>
<dbReference type="Gene3D" id="3.10.20.30">
    <property type="match status" value="1"/>
</dbReference>
<dbReference type="PROSITE" id="PS51880">
    <property type="entry name" value="TGS"/>
    <property type="match status" value="1"/>
</dbReference>
<evidence type="ECO:0000256" key="13">
    <source>
        <dbReference type="HAMAP-Rule" id="MF_00184"/>
    </source>
</evidence>
<comment type="catalytic activity">
    <reaction evidence="12 13">
        <text>tRNA(Thr) + L-threonine + ATP = L-threonyl-tRNA(Thr) + AMP + diphosphate + H(+)</text>
        <dbReference type="Rhea" id="RHEA:24624"/>
        <dbReference type="Rhea" id="RHEA-COMP:9670"/>
        <dbReference type="Rhea" id="RHEA-COMP:9704"/>
        <dbReference type="ChEBI" id="CHEBI:15378"/>
        <dbReference type="ChEBI" id="CHEBI:30616"/>
        <dbReference type="ChEBI" id="CHEBI:33019"/>
        <dbReference type="ChEBI" id="CHEBI:57926"/>
        <dbReference type="ChEBI" id="CHEBI:78442"/>
        <dbReference type="ChEBI" id="CHEBI:78534"/>
        <dbReference type="ChEBI" id="CHEBI:456215"/>
        <dbReference type="EC" id="6.1.1.3"/>
    </reaction>
</comment>
<dbReference type="GO" id="GO:0046872">
    <property type="term" value="F:metal ion binding"/>
    <property type="evidence" value="ECO:0007669"/>
    <property type="project" value="UniProtKB-KW"/>
</dbReference>
<dbReference type="PRINTS" id="PR01047">
    <property type="entry name" value="TRNASYNTHTHR"/>
</dbReference>
<dbReference type="OrthoDB" id="9802304at2"/>
<accession>A0A0R2H2T2</accession>
<dbReference type="InterPro" id="IPR045864">
    <property type="entry name" value="aa-tRNA-synth_II/BPL/LPL"/>
</dbReference>
<dbReference type="PATRIC" id="fig|1629.5.peg.991"/>
<dbReference type="InterPro" id="IPR018163">
    <property type="entry name" value="Thr/Ala-tRNA-synth_IIc_edit"/>
</dbReference>
<keyword evidence="2 13" id="KW-0963">Cytoplasm</keyword>
<feature type="binding site" evidence="13">
    <location>
        <position position="518"/>
    </location>
    <ligand>
        <name>Zn(2+)</name>
        <dbReference type="ChEBI" id="CHEBI:29105"/>
        <note>catalytic</note>
    </ligand>
</feature>
<comment type="subcellular location">
    <subcellularLocation>
        <location evidence="13">Cytoplasm</location>
    </subcellularLocation>
</comment>
<dbReference type="Pfam" id="PF00587">
    <property type="entry name" value="tRNA-synt_2b"/>
    <property type="match status" value="1"/>
</dbReference>
<evidence type="ECO:0000256" key="10">
    <source>
        <dbReference type="ARBA" id="ARBA00022917"/>
    </source>
</evidence>
<dbReference type="Pfam" id="PF03129">
    <property type="entry name" value="HGTP_anticodon"/>
    <property type="match status" value="1"/>
</dbReference>
<comment type="caution">
    <text evidence="16">The sequence shown here is derived from an EMBL/GenBank/DDBJ whole genome shotgun (WGS) entry which is preliminary data.</text>
</comment>
<dbReference type="SUPFAM" id="SSF52954">
    <property type="entry name" value="Class II aaRS ABD-related"/>
    <property type="match status" value="1"/>
</dbReference>
<comment type="similarity">
    <text evidence="1 13">Belongs to the class-II aminoacyl-tRNA synthetase family.</text>
</comment>
<dbReference type="InterPro" id="IPR012947">
    <property type="entry name" value="tRNA_SAD"/>
</dbReference>
<dbReference type="Gene3D" id="3.30.930.10">
    <property type="entry name" value="Bira Bifunctional Protein, Domain 2"/>
    <property type="match status" value="1"/>
</dbReference>
<name>A0A0R2H2T2_WEIVI</name>
<keyword evidence="17" id="KW-1185">Reference proteome</keyword>
<dbReference type="PANTHER" id="PTHR11451">
    <property type="entry name" value="THREONINE-TRNA LIGASE"/>
    <property type="match status" value="1"/>
</dbReference>
<dbReference type="HAMAP" id="MF_00184">
    <property type="entry name" value="Thr_tRNA_synth"/>
    <property type="match status" value="1"/>
</dbReference>
<dbReference type="InterPro" id="IPR047246">
    <property type="entry name" value="ThrRS_anticodon"/>
</dbReference>
<dbReference type="InterPro" id="IPR033728">
    <property type="entry name" value="ThrRS_core"/>
</dbReference>
<evidence type="ECO:0000313" key="17">
    <source>
        <dbReference type="Proteomes" id="UP000051992"/>
    </source>
</evidence>
<dbReference type="GO" id="GO:0004829">
    <property type="term" value="F:threonine-tRNA ligase activity"/>
    <property type="evidence" value="ECO:0007669"/>
    <property type="project" value="UniProtKB-UniRule"/>
</dbReference>
<dbReference type="NCBIfam" id="TIGR00418">
    <property type="entry name" value="thrS"/>
    <property type="match status" value="1"/>
</dbReference>
<dbReference type="CDD" id="cd00860">
    <property type="entry name" value="ThrRS_anticodon"/>
    <property type="match status" value="1"/>
</dbReference>
<dbReference type="GO" id="GO:0016740">
    <property type="term" value="F:transferase activity"/>
    <property type="evidence" value="ECO:0007669"/>
    <property type="project" value="UniProtKB-ARBA"/>
</dbReference>
<dbReference type="AlphaFoldDB" id="A0A0R2H2T2"/>
<evidence type="ECO:0000256" key="5">
    <source>
        <dbReference type="ARBA" id="ARBA00022723"/>
    </source>
</evidence>
<reference evidence="16 17" key="1">
    <citation type="journal article" date="2015" name="Genome Announc.">
        <title>Expanding the biotechnology potential of lactobacilli through comparative genomics of 213 strains and associated genera.</title>
        <authorList>
            <person name="Sun Z."/>
            <person name="Harris H.M."/>
            <person name="McCann A."/>
            <person name="Guo C."/>
            <person name="Argimon S."/>
            <person name="Zhang W."/>
            <person name="Yang X."/>
            <person name="Jeffery I.B."/>
            <person name="Cooney J.C."/>
            <person name="Kagawa T.F."/>
            <person name="Liu W."/>
            <person name="Song Y."/>
            <person name="Salvetti E."/>
            <person name="Wrobel A."/>
            <person name="Rasinkangas P."/>
            <person name="Parkhill J."/>
            <person name="Rea M.C."/>
            <person name="O'Sullivan O."/>
            <person name="Ritari J."/>
            <person name="Douillard F.P."/>
            <person name="Paul Ross R."/>
            <person name="Yang R."/>
            <person name="Briner A.E."/>
            <person name="Felis G.E."/>
            <person name="de Vos W.M."/>
            <person name="Barrangou R."/>
            <person name="Klaenhammer T.R."/>
            <person name="Caufield P.W."/>
            <person name="Cui Y."/>
            <person name="Zhang H."/>
            <person name="O'Toole P.W."/>
        </authorList>
    </citation>
    <scope>NUCLEOTIDE SEQUENCE [LARGE SCALE GENOMIC DNA]</scope>
    <source>
        <strain evidence="16 17">DSM 20410</strain>
    </source>
</reference>
<dbReference type="InterPro" id="IPR006195">
    <property type="entry name" value="aa-tRNA-synth_II"/>
</dbReference>
<dbReference type="EMBL" id="JQBM01000002">
    <property type="protein sequence ID" value="KRN46699.1"/>
    <property type="molecule type" value="Genomic_DNA"/>
</dbReference>
<keyword evidence="11 13" id="KW-0030">Aminoacyl-tRNA synthetase</keyword>
<dbReference type="Pfam" id="PF07973">
    <property type="entry name" value="tRNA_SAD"/>
    <property type="match status" value="1"/>
</dbReference>
<dbReference type="GO" id="GO:0140096">
    <property type="term" value="F:catalytic activity, acting on a protein"/>
    <property type="evidence" value="ECO:0007669"/>
    <property type="project" value="UniProtKB-ARBA"/>
</dbReference>
<dbReference type="InterPro" id="IPR036621">
    <property type="entry name" value="Anticodon-bd_dom_sf"/>
</dbReference>
<dbReference type="EC" id="6.1.1.3" evidence="13"/>
<feature type="domain" description="Aminoacyl-transfer RNA synthetases class-II family profile" evidence="14">
    <location>
        <begin position="274"/>
        <end position="541"/>
    </location>
</feature>
<evidence type="ECO:0000259" key="14">
    <source>
        <dbReference type="PROSITE" id="PS50862"/>
    </source>
</evidence>
<evidence type="ECO:0000256" key="3">
    <source>
        <dbReference type="ARBA" id="ARBA00022555"/>
    </source>
</evidence>
<gene>
    <name evidence="13" type="primary">thrS</name>
    <name evidence="16" type="ORF">IV50_GL000984</name>
</gene>
<dbReference type="SUPFAM" id="SSF55681">
    <property type="entry name" value="Class II aaRS and biotin synthetases"/>
    <property type="match status" value="1"/>
</dbReference>
<dbReference type="FunFam" id="3.40.50.800:FF:000001">
    <property type="entry name" value="Threonine--tRNA ligase"/>
    <property type="match status" value="1"/>
</dbReference>
<evidence type="ECO:0000313" key="16">
    <source>
        <dbReference type="EMBL" id="KRN46699.1"/>
    </source>
</evidence>
<feature type="binding site" evidence="13">
    <location>
        <position position="388"/>
    </location>
    <ligand>
        <name>Zn(2+)</name>
        <dbReference type="ChEBI" id="CHEBI:29105"/>
        <note>catalytic</note>
    </ligand>
</feature>
<dbReference type="Gene3D" id="3.40.50.800">
    <property type="entry name" value="Anticodon-binding domain"/>
    <property type="match status" value="1"/>
</dbReference>
<keyword evidence="9 13" id="KW-0694">RNA-binding</keyword>
<dbReference type="InterPro" id="IPR012676">
    <property type="entry name" value="TGS-like"/>
</dbReference>
<comment type="subunit">
    <text evidence="13">Homodimer.</text>
</comment>
<dbReference type="RefSeq" id="WP_057745876.1">
    <property type="nucleotide sequence ID" value="NZ_BJLU01000002.1"/>
</dbReference>
<dbReference type="PROSITE" id="PS50862">
    <property type="entry name" value="AA_TRNA_LIGASE_II"/>
    <property type="match status" value="1"/>
</dbReference>
<evidence type="ECO:0000256" key="6">
    <source>
        <dbReference type="ARBA" id="ARBA00022741"/>
    </source>
</evidence>
<keyword evidence="8 13" id="KW-0067">ATP-binding</keyword>
<evidence type="ECO:0000256" key="8">
    <source>
        <dbReference type="ARBA" id="ARBA00022840"/>
    </source>
</evidence>
<feature type="domain" description="TGS" evidence="15">
    <location>
        <begin position="1"/>
        <end position="63"/>
    </location>
</feature>
<dbReference type="InterPro" id="IPR002320">
    <property type="entry name" value="Thr-tRNA-ligase_IIa"/>
</dbReference>
<dbReference type="GO" id="GO:0000049">
    <property type="term" value="F:tRNA binding"/>
    <property type="evidence" value="ECO:0007669"/>
    <property type="project" value="UniProtKB-KW"/>
</dbReference>
<dbReference type="FunFam" id="3.30.930.10:FF:000002">
    <property type="entry name" value="Threonine--tRNA ligase"/>
    <property type="match status" value="1"/>
</dbReference>
<evidence type="ECO:0000256" key="4">
    <source>
        <dbReference type="ARBA" id="ARBA00022598"/>
    </source>
</evidence>
<dbReference type="GO" id="GO:0005524">
    <property type="term" value="F:ATP binding"/>
    <property type="evidence" value="ECO:0007669"/>
    <property type="project" value="UniProtKB-UniRule"/>
</dbReference>
<dbReference type="FunFam" id="3.30.980.10:FF:000005">
    <property type="entry name" value="Threonyl-tRNA synthetase, mitochondrial"/>
    <property type="match status" value="1"/>
</dbReference>